<dbReference type="AlphaFoldDB" id="A0A8H4T3H8"/>
<dbReference type="EMBL" id="JABEXW010000959">
    <property type="protein sequence ID" value="KAF4950622.1"/>
    <property type="molecule type" value="Genomic_DNA"/>
</dbReference>
<dbReference type="PANTHER" id="PTHR46206">
    <property type="entry name" value="CYTOCHROME P450"/>
    <property type="match status" value="1"/>
</dbReference>
<feature type="chain" id="PRO_5034834469" description="Cytochrome P450 monooxygenase" evidence="10">
    <location>
        <begin position="23"/>
        <end position="498"/>
    </location>
</feature>
<dbReference type="InterPro" id="IPR002403">
    <property type="entry name" value="Cyt_P450_E_grp-IV"/>
</dbReference>
<dbReference type="InterPro" id="IPR017972">
    <property type="entry name" value="Cyt_P450_CS"/>
</dbReference>
<evidence type="ECO:0000256" key="5">
    <source>
        <dbReference type="ARBA" id="ARBA00023002"/>
    </source>
</evidence>
<dbReference type="GO" id="GO:0004497">
    <property type="term" value="F:monooxygenase activity"/>
    <property type="evidence" value="ECO:0007669"/>
    <property type="project" value="UniProtKB-KW"/>
</dbReference>
<evidence type="ECO:0000256" key="7">
    <source>
        <dbReference type="ARBA" id="ARBA00023033"/>
    </source>
</evidence>
<reference evidence="11" key="2">
    <citation type="submission" date="2020-05" db="EMBL/GenBank/DDBJ databases">
        <authorList>
            <person name="Kim H.-S."/>
            <person name="Proctor R.H."/>
            <person name="Brown D.W."/>
        </authorList>
    </citation>
    <scope>NUCLEOTIDE SEQUENCE</scope>
    <source>
        <strain evidence="11">NRRL 20472</strain>
    </source>
</reference>
<name>A0A8H4T3H8_9HYPO</name>
<dbReference type="InterPro" id="IPR036396">
    <property type="entry name" value="Cyt_P450_sf"/>
</dbReference>
<proteinExistence type="inferred from homology"/>
<keyword evidence="12" id="KW-1185">Reference proteome</keyword>
<protein>
    <recommendedName>
        <fullName evidence="13">Cytochrome P450 monooxygenase</fullName>
    </recommendedName>
</protein>
<dbReference type="PROSITE" id="PS00086">
    <property type="entry name" value="CYTOCHROME_P450"/>
    <property type="match status" value="1"/>
</dbReference>
<keyword evidence="6 8" id="KW-0408">Iron</keyword>
<dbReference type="CDD" id="cd11041">
    <property type="entry name" value="CYP503A1-like"/>
    <property type="match status" value="1"/>
</dbReference>
<evidence type="ECO:0000313" key="11">
    <source>
        <dbReference type="EMBL" id="KAF4950622.1"/>
    </source>
</evidence>
<dbReference type="GO" id="GO:0020037">
    <property type="term" value="F:heme binding"/>
    <property type="evidence" value="ECO:0007669"/>
    <property type="project" value="InterPro"/>
</dbReference>
<sequence length="498" mass="56499">MELLYSICALSLILCLLTKAHLFQTHGGTGKIPLANGTGSFLAKLRARTQFIKNSKEILSKARDRYSGQPFRLLTDWGELLILPPAFADEIRNDDRLSFAKAATKDNHAGIPGFETIHLIGKTDQPVQVVARRYLTQRLIKLNFGDSTDWKEIHIKPAIADIVARISSRIQLGEELCRNDEWLRITKTYTATFYTATTNLRAFPNAIRFLVHWFQPDCQKLRLELEKARRIIQPLINQRRKLRQKAVEAGQSSPLFNDSIDWADQQAAIAGSQFDPVVFQLTLSLLSIHTTYDLLQQTMIELVCHPRYIEEIRQEVVQILISEGWKKTSLAKMKLLDSAIKEAQRLKPGSIVTMRRYVEEDLILSNGLILKKGTRLNIDNSRMMDPEIYPDPHVYNPHRFLEMREKAGTEHMAHLVSTSSTHLGFGHGKHACPGRFFAANEIKVALCHIVVKYDWKLVPGTDVEPDTRGMVSKSSPETTMLVRLRADPELDLSSLGAE</sequence>
<keyword evidence="7 9" id="KW-0503">Monooxygenase</keyword>
<evidence type="ECO:0008006" key="13">
    <source>
        <dbReference type="Google" id="ProtNLM"/>
    </source>
</evidence>
<keyword evidence="4 8" id="KW-0479">Metal-binding</keyword>
<dbReference type="Proteomes" id="UP000622797">
    <property type="component" value="Unassembled WGS sequence"/>
</dbReference>
<feature type="binding site" description="axial binding residue" evidence="8">
    <location>
        <position position="432"/>
    </location>
    <ligand>
        <name>heme</name>
        <dbReference type="ChEBI" id="CHEBI:30413"/>
    </ligand>
    <ligandPart>
        <name>Fe</name>
        <dbReference type="ChEBI" id="CHEBI:18248"/>
    </ligandPart>
</feature>
<accession>A0A8H4T3H8</accession>
<evidence type="ECO:0000256" key="6">
    <source>
        <dbReference type="ARBA" id="ARBA00023004"/>
    </source>
</evidence>
<evidence type="ECO:0000256" key="10">
    <source>
        <dbReference type="SAM" id="SignalP"/>
    </source>
</evidence>
<organism evidence="11 12">
    <name type="scientific">Fusarium sarcochroum</name>
    <dbReference type="NCBI Taxonomy" id="1208366"/>
    <lineage>
        <taxon>Eukaryota</taxon>
        <taxon>Fungi</taxon>
        <taxon>Dikarya</taxon>
        <taxon>Ascomycota</taxon>
        <taxon>Pezizomycotina</taxon>
        <taxon>Sordariomycetes</taxon>
        <taxon>Hypocreomycetidae</taxon>
        <taxon>Hypocreales</taxon>
        <taxon>Nectriaceae</taxon>
        <taxon>Fusarium</taxon>
        <taxon>Fusarium lateritium species complex</taxon>
    </lineage>
</organism>
<evidence type="ECO:0000256" key="4">
    <source>
        <dbReference type="ARBA" id="ARBA00022723"/>
    </source>
</evidence>
<keyword evidence="10" id="KW-0732">Signal</keyword>
<evidence type="ECO:0000256" key="2">
    <source>
        <dbReference type="ARBA" id="ARBA00010617"/>
    </source>
</evidence>
<comment type="caution">
    <text evidence="11">The sequence shown here is derived from an EMBL/GenBank/DDBJ whole genome shotgun (WGS) entry which is preliminary data.</text>
</comment>
<comment type="similarity">
    <text evidence="2 9">Belongs to the cytochrome P450 family.</text>
</comment>
<dbReference type="PANTHER" id="PTHR46206:SF2">
    <property type="entry name" value="CYTOCHROME P450 MONOOXYGENASE AUSG-RELATED"/>
    <property type="match status" value="1"/>
</dbReference>
<evidence type="ECO:0000313" key="12">
    <source>
        <dbReference type="Proteomes" id="UP000622797"/>
    </source>
</evidence>
<keyword evidence="5 9" id="KW-0560">Oxidoreductase</keyword>
<dbReference type="GO" id="GO:0005506">
    <property type="term" value="F:iron ion binding"/>
    <property type="evidence" value="ECO:0007669"/>
    <property type="project" value="InterPro"/>
</dbReference>
<reference evidence="11" key="1">
    <citation type="journal article" date="2020" name="BMC Genomics">
        <title>Correction to: Identification and distribution of gene clusters required for synthesis of sphingolipid metabolism inhibitors in diverse species of the filamentous fungus Fusarium.</title>
        <authorList>
            <person name="Kim H.S."/>
            <person name="Lohmar J.M."/>
            <person name="Busman M."/>
            <person name="Brown D.W."/>
            <person name="Naumann T.A."/>
            <person name="Divon H.H."/>
            <person name="Lysoe E."/>
            <person name="Uhlig S."/>
            <person name="Proctor R.H."/>
        </authorList>
    </citation>
    <scope>NUCLEOTIDE SEQUENCE</scope>
    <source>
        <strain evidence="11">NRRL 20472</strain>
    </source>
</reference>
<evidence type="ECO:0000256" key="3">
    <source>
        <dbReference type="ARBA" id="ARBA00022617"/>
    </source>
</evidence>
<evidence type="ECO:0000256" key="1">
    <source>
        <dbReference type="ARBA" id="ARBA00001971"/>
    </source>
</evidence>
<keyword evidence="3 8" id="KW-0349">Heme</keyword>
<dbReference type="PRINTS" id="PR00465">
    <property type="entry name" value="EP450IV"/>
</dbReference>
<gene>
    <name evidence="11" type="ORF">FSARC_13127</name>
</gene>
<dbReference type="OrthoDB" id="1844152at2759"/>
<dbReference type="GO" id="GO:0016705">
    <property type="term" value="F:oxidoreductase activity, acting on paired donors, with incorporation or reduction of molecular oxygen"/>
    <property type="evidence" value="ECO:0007669"/>
    <property type="project" value="InterPro"/>
</dbReference>
<dbReference type="Pfam" id="PF00067">
    <property type="entry name" value="p450"/>
    <property type="match status" value="1"/>
</dbReference>
<comment type="cofactor">
    <cofactor evidence="1 8">
        <name>heme</name>
        <dbReference type="ChEBI" id="CHEBI:30413"/>
    </cofactor>
</comment>
<dbReference type="SUPFAM" id="SSF48264">
    <property type="entry name" value="Cytochrome P450"/>
    <property type="match status" value="1"/>
</dbReference>
<evidence type="ECO:0000256" key="8">
    <source>
        <dbReference type="PIRSR" id="PIRSR602403-1"/>
    </source>
</evidence>
<evidence type="ECO:0000256" key="9">
    <source>
        <dbReference type="RuleBase" id="RU000461"/>
    </source>
</evidence>
<dbReference type="InterPro" id="IPR001128">
    <property type="entry name" value="Cyt_P450"/>
</dbReference>
<dbReference type="Gene3D" id="1.10.630.10">
    <property type="entry name" value="Cytochrome P450"/>
    <property type="match status" value="1"/>
</dbReference>
<feature type="signal peptide" evidence="10">
    <location>
        <begin position="1"/>
        <end position="22"/>
    </location>
</feature>